<dbReference type="Proteomes" id="UP000265520">
    <property type="component" value="Unassembled WGS sequence"/>
</dbReference>
<reference evidence="1 2" key="1">
    <citation type="journal article" date="2018" name="Front. Plant Sci.">
        <title>Red Clover (Trifolium pratense) and Zigzag Clover (T. medium) - A Picture of Genomic Similarities and Differences.</title>
        <authorList>
            <person name="Dluhosova J."/>
            <person name="Istvanek J."/>
            <person name="Nedelnik J."/>
            <person name="Repkova J."/>
        </authorList>
    </citation>
    <scope>NUCLEOTIDE SEQUENCE [LARGE SCALE GENOMIC DNA]</scope>
    <source>
        <strain evidence="2">cv. 10/8</strain>
        <tissue evidence="1">Leaf</tissue>
    </source>
</reference>
<accession>A0A392V3K1</accession>
<evidence type="ECO:0000313" key="2">
    <source>
        <dbReference type="Proteomes" id="UP000265520"/>
    </source>
</evidence>
<dbReference type="EMBL" id="LXQA011028516">
    <property type="protein sequence ID" value="MCI81819.1"/>
    <property type="molecule type" value="Genomic_DNA"/>
</dbReference>
<sequence length="45" mass="5145">MPGFHVKYVLWRRSEAYNTLLVDKLYLHAFVAGGTVSYDVLAMVL</sequence>
<evidence type="ECO:0000313" key="1">
    <source>
        <dbReference type="EMBL" id="MCI81819.1"/>
    </source>
</evidence>
<organism evidence="1 2">
    <name type="scientific">Trifolium medium</name>
    <dbReference type="NCBI Taxonomy" id="97028"/>
    <lineage>
        <taxon>Eukaryota</taxon>
        <taxon>Viridiplantae</taxon>
        <taxon>Streptophyta</taxon>
        <taxon>Embryophyta</taxon>
        <taxon>Tracheophyta</taxon>
        <taxon>Spermatophyta</taxon>
        <taxon>Magnoliopsida</taxon>
        <taxon>eudicotyledons</taxon>
        <taxon>Gunneridae</taxon>
        <taxon>Pentapetalae</taxon>
        <taxon>rosids</taxon>
        <taxon>fabids</taxon>
        <taxon>Fabales</taxon>
        <taxon>Fabaceae</taxon>
        <taxon>Papilionoideae</taxon>
        <taxon>50 kb inversion clade</taxon>
        <taxon>NPAAA clade</taxon>
        <taxon>Hologalegina</taxon>
        <taxon>IRL clade</taxon>
        <taxon>Trifolieae</taxon>
        <taxon>Trifolium</taxon>
    </lineage>
</organism>
<feature type="non-terminal residue" evidence="1">
    <location>
        <position position="45"/>
    </location>
</feature>
<dbReference type="AlphaFoldDB" id="A0A392V3K1"/>
<proteinExistence type="predicted"/>
<comment type="caution">
    <text evidence="1">The sequence shown here is derived from an EMBL/GenBank/DDBJ whole genome shotgun (WGS) entry which is preliminary data.</text>
</comment>
<keyword evidence="2" id="KW-1185">Reference proteome</keyword>
<protein>
    <submittedName>
        <fullName evidence="1">Uncharacterized protein</fullName>
    </submittedName>
</protein>
<name>A0A392V3K1_9FABA</name>